<protein>
    <submittedName>
        <fullName evidence="9">JmjC domain-containing protein 5</fullName>
    </submittedName>
</protein>
<dbReference type="InterPro" id="IPR003347">
    <property type="entry name" value="JmjC_dom"/>
</dbReference>
<dbReference type="GeneID" id="112552969"/>
<dbReference type="CTD" id="38097"/>
<accession>A0A8N1S9B3</accession>
<comment type="subcellular location">
    <subcellularLocation>
        <location evidence="2">Nucleus</location>
    </subcellularLocation>
</comment>
<dbReference type="Proteomes" id="UP000504615">
    <property type="component" value="Unplaced"/>
</dbReference>
<evidence type="ECO:0000313" key="8">
    <source>
        <dbReference type="Proteomes" id="UP000504615"/>
    </source>
</evidence>
<comment type="cofactor">
    <cofactor evidence="1">
        <name>Fe(2+)</name>
        <dbReference type="ChEBI" id="CHEBI:29033"/>
    </cofactor>
</comment>
<dbReference type="AlphaFoldDB" id="A0A8N1S9B3"/>
<gene>
    <name evidence="9" type="primary">LOC112552969</name>
</gene>
<dbReference type="RefSeq" id="XP_025075410.1">
    <property type="nucleotide sequence ID" value="XM_025219625.1"/>
</dbReference>
<name>A0A8N1S9B3_9HYME</name>
<dbReference type="Pfam" id="PF13621">
    <property type="entry name" value="Cupin_8"/>
    <property type="match status" value="1"/>
</dbReference>
<dbReference type="GO" id="GO:0051864">
    <property type="term" value="F:histone H3K36 demethylase activity"/>
    <property type="evidence" value="ECO:0007669"/>
    <property type="project" value="TreeGrafter"/>
</dbReference>
<dbReference type="SMART" id="SM00558">
    <property type="entry name" value="JmjC"/>
    <property type="match status" value="1"/>
</dbReference>
<keyword evidence="3" id="KW-0479">Metal-binding</keyword>
<organism evidence="8 9">
    <name type="scientific">Pogonomyrmex barbatus</name>
    <name type="common">red harvester ant</name>
    <dbReference type="NCBI Taxonomy" id="144034"/>
    <lineage>
        <taxon>Eukaryota</taxon>
        <taxon>Metazoa</taxon>
        <taxon>Ecdysozoa</taxon>
        <taxon>Arthropoda</taxon>
        <taxon>Hexapoda</taxon>
        <taxon>Insecta</taxon>
        <taxon>Pterygota</taxon>
        <taxon>Neoptera</taxon>
        <taxon>Endopterygota</taxon>
        <taxon>Hymenoptera</taxon>
        <taxon>Apocrita</taxon>
        <taxon>Aculeata</taxon>
        <taxon>Formicoidea</taxon>
        <taxon>Formicidae</taxon>
        <taxon>Myrmicinae</taxon>
        <taxon>Pogonomyrmex</taxon>
    </lineage>
</organism>
<proteinExistence type="predicted"/>
<dbReference type="GO" id="GO:0046872">
    <property type="term" value="F:metal ion binding"/>
    <property type="evidence" value="ECO:0007669"/>
    <property type="project" value="UniProtKB-KW"/>
</dbReference>
<evidence type="ECO:0000256" key="2">
    <source>
        <dbReference type="ARBA" id="ARBA00004123"/>
    </source>
</evidence>
<keyword evidence="4" id="KW-0560">Oxidoreductase</keyword>
<evidence type="ECO:0000256" key="6">
    <source>
        <dbReference type="ARBA" id="ARBA00023242"/>
    </source>
</evidence>
<dbReference type="GO" id="GO:0005634">
    <property type="term" value="C:nucleus"/>
    <property type="evidence" value="ECO:0007669"/>
    <property type="project" value="UniProtKB-SubCell"/>
</dbReference>
<evidence type="ECO:0000256" key="1">
    <source>
        <dbReference type="ARBA" id="ARBA00001954"/>
    </source>
</evidence>
<evidence type="ECO:0000259" key="7">
    <source>
        <dbReference type="PROSITE" id="PS51184"/>
    </source>
</evidence>
<dbReference type="SUPFAM" id="SSF51197">
    <property type="entry name" value="Clavaminate synthase-like"/>
    <property type="match status" value="1"/>
</dbReference>
<dbReference type="OrthoDB" id="47172at2759"/>
<reference evidence="9" key="1">
    <citation type="submission" date="2025-08" db="UniProtKB">
        <authorList>
            <consortium name="RefSeq"/>
        </authorList>
    </citation>
    <scope>IDENTIFICATION</scope>
</reference>
<keyword evidence="8" id="KW-1185">Reference proteome</keyword>
<evidence type="ECO:0000256" key="4">
    <source>
        <dbReference type="ARBA" id="ARBA00023002"/>
    </source>
</evidence>
<dbReference type="Gene3D" id="2.60.120.650">
    <property type="entry name" value="Cupin"/>
    <property type="match status" value="1"/>
</dbReference>
<dbReference type="PANTHER" id="PTHR12461:SF106">
    <property type="entry name" value="BIFUNCTIONAL PEPTIDASE AND ARGINYL-HYDROXYLASE JMJD5"/>
    <property type="match status" value="1"/>
</dbReference>
<keyword evidence="6" id="KW-0539">Nucleus</keyword>
<feature type="domain" description="JmjC" evidence="7">
    <location>
        <begin position="168"/>
        <end position="306"/>
    </location>
</feature>
<evidence type="ECO:0000313" key="9">
    <source>
        <dbReference type="RefSeq" id="XP_025075410.1"/>
    </source>
</evidence>
<dbReference type="InterPro" id="IPR041667">
    <property type="entry name" value="Cupin_8"/>
</dbReference>
<evidence type="ECO:0000256" key="5">
    <source>
        <dbReference type="ARBA" id="ARBA00023004"/>
    </source>
</evidence>
<dbReference type="PANTHER" id="PTHR12461">
    <property type="entry name" value="HYPOXIA-INDUCIBLE FACTOR 1 ALPHA INHIBITOR-RELATED"/>
    <property type="match status" value="1"/>
</dbReference>
<dbReference type="PROSITE" id="PS51184">
    <property type="entry name" value="JMJC"/>
    <property type="match status" value="1"/>
</dbReference>
<sequence>MTCSDSIITVPWESLTKELEYIPIEIRLHLASIINILQSSDKQITSEKWINTSLIRLEACLDRTWEVLNSGYWKNVPIEYRYCYSLCIIIKVLKYLGCIHHWKALTLWKNPNYLNKIAGSRTVPIEIGSRYTEEDWTQHLVNFSEFLQKHVIENNSEIGYLAQHQLFEQIPELKKDFEVPEYCCFLDSEENDAEIDINAWFGPANTVSPLHFDPKNNLLSQIFGYKRVILYSPAETNNLYPYDTRLLNNTAQVDPVRPDYDKWPNFRKASGMTFYLKPGEMLYIPPKWWHHVTALTPSFSVSFWWN</sequence>
<keyword evidence="5" id="KW-0408">Iron</keyword>
<evidence type="ECO:0000256" key="3">
    <source>
        <dbReference type="ARBA" id="ARBA00022723"/>
    </source>
</evidence>